<dbReference type="Gene3D" id="3.30.200.20">
    <property type="entry name" value="Phosphorylase Kinase, domain 1"/>
    <property type="match status" value="1"/>
</dbReference>
<proteinExistence type="predicted"/>
<dbReference type="CDD" id="cd05154">
    <property type="entry name" value="ACAD10_11_N-like"/>
    <property type="match status" value="1"/>
</dbReference>
<dbReference type="InterPro" id="IPR011009">
    <property type="entry name" value="Kinase-like_dom_sf"/>
</dbReference>
<dbReference type="PANTHER" id="PTHR21310">
    <property type="entry name" value="AMINOGLYCOSIDE PHOSPHOTRANSFERASE-RELATED-RELATED"/>
    <property type="match status" value="1"/>
</dbReference>
<protein>
    <submittedName>
        <fullName evidence="2">Phosphotransferase family protein</fullName>
    </submittedName>
</protein>
<evidence type="ECO:0000313" key="2">
    <source>
        <dbReference type="EMBL" id="MBC9984352.1"/>
    </source>
</evidence>
<comment type="caution">
    <text evidence="2">The sequence shown here is derived from an EMBL/GenBank/DDBJ whole genome shotgun (WGS) entry which is preliminary data.</text>
</comment>
<reference evidence="2 3" key="1">
    <citation type="journal article" date="2020" name="Arch. Microbiol.">
        <title>Bradyrhizobium campsiandrae sp. nov., a nitrogen-fixing bacterial strain isolated from a native leguminous tree from the Amazon adapted to flooded conditions.</title>
        <authorList>
            <person name="Cabral Michel D."/>
            <person name="Martins da Costa E."/>
            <person name="Azarias Guimaraes A."/>
            <person name="Soares de Carvalho T."/>
            <person name="Santos de Castro Caputo P."/>
            <person name="Willems A."/>
            <person name="de Souza Moreira F.M."/>
        </authorList>
    </citation>
    <scope>NUCLEOTIDE SEQUENCE [LARGE SCALE GENOMIC DNA]</scope>
    <source>
        <strain evidence="3">INPA 384B</strain>
    </source>
</reference>
<dbReference type="SUPFAM" id="SSF56112">
    <property type="entry name" value="Protein kinase-like (PK-like)"/>
    <property type="match status" value="1"/>
</dbReference>
<feature type="domain" description="Aminoglycoside phosphotransferase" evidence="1">
    <location>
        <begin position="58"/>
        <end position="295"/>
    </location>
</feature>
<name>A0ABR7UKG3_9BRAD</name>
<gene>
    <name evidence="2" type="ORF">HA482_39920</name>
</gene>
<dbReference type="Gene3D" id="3.90.1200.10">
    <property type="match status" value="1"/>
</dbReference>
<organism evidence="2 3">
    <name type="scientific">Bradyrhizobium campsiandrae</name>
    <dbReference type="NCBI Taxonomy" id="1729892"/>
    <lineage>
        <taxon>Bacteria</taxon>
        <taxon>Pseudomonadati</taxon>
        <taxon>Pseudomonadota</taxon>
        <taxon>Alphaproteobacteria</taxon>
        <taxon>Hyphomicrobiales</taxon>
        <taxon>Nitrobacteraceae</taxon>
        <taxon>Bradyrhizobium</taxon>
    </lineage>
</organism>
<evidence type="ECO:0000313" key="3">
    <source>
        <dbReference type="Proteomes" id="UP000639516"/>
    </source>
</evidence>
<dbReference type="EMBL" id="JAATTO010000108">
    <property type="protein sequence ID" value="MBC9984352.1"/>
    <property type="molecule type" value="Genomic_DNA"/>
</dbReference>
<dbReference type="InterPro" id="IPR051678">
    <property type="entry name" value="AGP_Transferase"/>
</dbReference>
<keyword evidence="3" id="KW-1185">Reference proteome</keyword>
<dbReference type="PANTHER" id="PTHR21310:SF40">
    <property type="entry name" value="AMINOGLYCOSIDE PHOSPHOTRANSFERASE DOMAIN-CONTAINING PROTEIN-RELATED"/>
    <property type="match status" value="1"/>
</dbReference>
<accession>A0ABR7UKG3</accession>
<dbReference type="RefSeq" id="WP_188106681.1">
    <property type="nucleotide sequence ID" value="NZ_JAANIH010000061.1"/>
</dbReference>
<evidence type="ECO:0000259" key="1">
    <source>
        <dbReference type="Pfam" id="PF01636"/>
    </source>
</evidence>
<dbReference type="InterPro" id="IPR002575">
    <property type="entry name" value="Aminoglycoside_PTrfase"/>
</dbReference>
<dbReference type="Proteomes" id="UP000639516">
    <property type="component" value="Unassembled WGS sequence"/>
</dbReference>
<sequence length="348" mass="38724">MSAHPRGVAVGFDPLLERVRRFIQRERGGGYAVAHFDVMEDGHAGLTYGFDLCDAKGEAAGRYVLKLAPAGVARRGNTDVYRQAPLLRALKGAGVPVPDVPWASPDEEALGVPFIIMERLPGRVFMSWQPHESFPRDPVRLRDIWLQAANLLAKVHRVDWRRHLAGWEEPRPLSLELDRWTTVLRHAQEPEWHIAGTSLGSALAACMPDGDPVGLVHGDFQPGNILYENERANAVIDWELASIGAQGLDVGWLLMMLDPLAWHPDWRPVAPVGKEELLAAYRRAGGPDEARLEWYQALAQYRLGSIACLNVKLHRTGKRTDPIWERFALSIPSLFARGLDLVTLANSS</sequence>
<dbReference type="InterPro" id="IPR041726">
    <property type="entry name" value="ACAD10_11_N"/>
</dbReference>
<dbReference type="Pfam" id="PF01636">
    <property type="entry name" value="APH"/>
    <property type="match status" value="1"/>
</dbReference>